<dbReference type="GO" id="GO:0004175">
    <property type="term" value="F:endopeptidase activity"/>
    <property type="evidence" value="ECO:0007669"/>
    <property type="project" value="UniProtKB-ARBA"/>
</dbReference>
<dbReference type="PATRIC" id="fig|1423786.4.peg.643"/>
<evidence type="ECO:0000313" key="4">
    <source>
        <dbReference type="EMBL" id="KRM44351.1"/>
    </source>
</evidence>
<dbReference type="AlphaFoldDB" id="A0A0R1YQF3"/>
<feature type="transmembrane region" description="Helical" evidence="2">
    <location>
        <begin position="164"/>
        <end position="181"/>
    </location>
</feature>
<accession>A0A0R1YQF3</accession>
<dbReference type="InterPro" id="IPR003675">
    <property type="entry name" value="Rce1/LyrA-like_dom"/>
</dbReference>
<comment type="similarity">
    <text evidence="1">Belongs to the UPF0177 family.</text>
</comment>
<dbReference type="Proteomes" id="UP000051010">
    <property type="component" value="Unassembled WGS sequence"/>
</dbReference>
<reference evidence="4 5" key="1">
    <citation type="journal article" date="2015" name="Genome Announc.">
        <title>Expanding the biotechnology potential of lactobacilli through comparative genomics of 213 strains and associated genera.</title>
        <authorList>
            <person name="Sun Z."/>
            <person name="Harris H.M."/>
            <person name="McCann A."/>
            <person name="Guo C."/>
            <person name="Argimon S."/>
            <person name="Zhang W."/>
            <person name="Yang X."/>
            <person name="Jeffery I.B."/>
            <person name="Cooney J.C."/>
            <person name="Kagawa T.F."/>
            <person name="Liu W."/>
            <person name="Song Y."/>
            <person name="Salvetti E."/>
            <person name="Wrobel A."/>
            <person name="Rasinkangas P."/>
            <person name="Parkhill J."/>
            <person name="Rea M.C."/>
            <person name="O'Sullivan O."/>
            <person name="Ritari J."/>
            <person name="Douillard F.P."/>
            <person name="Paul Ross R."/>
            <person name="Yang R."/>
            <person name="Briner A.E."/>
            <person name="Felis G.E."/>
            <person name="de Vos W.M."/>
            <person name="Barrangou R."/>
            <person name="Klaenhammer T.R."/>
            <person name="Caufield P.W."/>
            <person name="Cui Y."/>
            <person name="Zhang H."/>
            <person name="O'Toole P.W."/>
        </authorList>
    </citation>
    <scope>NUCLEOTIDE SEQUENCE [LARGE SCALE GENOMIC DNA]</scope>
    <source>
        <strain evidence="4 5">DSM 18390</strain>
    </source>
</reference>
<dbReference type="PANTHER" id="PTHR36435">
    <property type="entry name" value="SLR1288 PROTEIN"/>
    <property type="match status" value="1"/>
</dbReference>
<dbReference type="Pfam" id="PF02517">
    <property type="entry name" value="Rce1-like"/>
    <property type="match status" value="1"/>
</dbReference>
<comment type="caution">
    <text evidence="4">The sequence shown here is derived from an EMBL/GenBank/DDBJ whole genome shotgun (WGS) entry which is preliminary data.</text>
</comment>
<evidence type="ECO:0000313" key="5">
    <source>
        <dbReference type="Proteomes" id="UP000051010"/>
    </source>
</evidence>
<dbReference type="GO" id="GO:0006508">
    <property type="term" value="P:proteolysis"/>
    <property type="evidence" value="ECO:0007669"/>
    <property type="project" value="UniProtKB-KW"/>
</dbReference>
<feature type="transmembrane region" description="Helical" evidence="2">
    <location>
        <begin position="129"/>
        <end position="152"/>
    </location>
</feature>
<feature type="transmembrane region" description="Helical" evidence="2">
    <location>
        <begin position="87"/>
        <end position="109"/>
    </location>
</feature>
<protein>
    <submittedName>
        <fullName evidence="4">CAAX amino terminal protease family protein</fullName>
    </submittedName>
</protein>
<dbReference type="RefSeq" id="WP_054733695.1">
    <property type="nucleotide sequence ID" value="NZ_AZFZ01000015.1"/>
</dbReference>
<evidence type="ECO:0000259" key="3">
    <source>
        <dbReference type="Pfam" id="PF02517"/>
    </source>
</evidence>
<keyword evidence="2" id="KW-0812">Transmembrane</keyword>
<feature type="domain" description="CAAX prenyl protease 2/Lysostaphin resistance protein A-like" evidence="3">
    <location>
        <begin position="130"/>
        <end position="222"/>
    </location>
</feature>
<gene>
    <name evidence="4" type="ORF">FD47_GL000613</name>
</gene>
<proteinExistence type="inferred from homology"/>
<dbReference type="PANTHER" id="PTHR36435:SF1">
    <property type="entry name" value="CAAX AMINO TERMINAL PROTEASE FAMILY PROTEIN"/>
    <property type="match status" value="1"/>
</dbReference>
<dbReference type="InterPro" id="IPR052710">
    <property type="entry name" value="CAAX_protease"/>
</dbReference>
<evidence type="ECO:0000256" key="2">
    <source>
        <dbReference type="SAM" id="Phobius"/>
    </source>
</evidence>
<name>A0A0R1YQF3_9LACO</name>
<keyword evidence="4" id="KW-0378">Hydrolase</keyword>
<organism evidence="4 5">
    <name type="scientific">Lentilactobacillus parafarraginis DSM 18390 = JCM 14109</name>
    <dbReference type="NCBI Taxonomy" id="1423786"/>
    <lineage>
        <taxon>Bacteria</taxon>
        <taxon>Bacillati</taxon>
        <taxon>Bacillota</taxon>
        <taxon>Bacilli</taxon>
        <taxon>Lactobacillales</taxon>
        <taxon>Lactobacillaceae</taxon>
        <taxon>Lentilactobacillus</taxon>
    </lineage>
</organism>
<sequence>MLNYYPIKKSWQIVKWLGFLIVYLAASGTLEVAGDYANNQFVAHHMLGIALIVTAIALSLIAWRYGQQLSAANPRHFGRTRVTSQRIVQLLVIFILMVAFQMIWSYLISKHILITPNNQKAVEADQLKLPLWNAIFSVVLAPIFEELIFRGIFMNYFFNRDNRLNNVLAVLISGLLFGFAHELNFDINWLMYSGLGCFLSYTYMHFRDIRYNIALHFLNNFISMI</sequence>
<feature type="transmembrane region" description="Helical" evidence="2">
    <location>
        <begin position="42"/>
        <end position="66"/>
    </location>
</feature>
<feature type="transmembrane region" description="Helical" evidence="2">
    <location>
        <begin position="12"/>
        <end position="30"/>
    </location>
</feature>
<dbReference type="GO" id="GO:0080120">
    <property type="term" value="P:CAAX-box protein maturation"/>
    <property type="evidence" value="ECO:0007669"/>
    <property type="project" value="UniProtKB-ARBA"/>
</dbReference>
<feature type="transmembrane region" description="Helical" evidence="2">
    <location>
        <begin position="187"/>
        <end position="206"/>
    </location>
</feature>
<dbReference type="EMBL" id="AZFZ01000015">
    <property type="protein sequence ID" value="KRM44351.1"/>
    <property type="molecule type" value="Genomic_DNA"/>
</dbReference>
<keyword evidence="2" id="KW-0472">Membrane</keyword>
<keyword evidence="2" id="KW-1133">Transmembrane helix</keyword>
<evidence type="ECO:0000256" key="1">
    <source>
        <dbReference type="ARBA" id="ARBA00009067"/>
    </source>
</evidence>
<keyword evidence="4" id="KW-0645">Protease</keyword>